<reference evidence="1 2" key="1">
    <citation type="submission" date="2015-06" db="EMBL/GenBank/DDBJ databases">
        <title>Draft genome sequence of beer spoilage bacterium Megasphaera cerevisiae type strain 20462.</title>
        <authorList>
            <person name="Kutumbaka K."/>
            <person name="Pasmowitz J."/>
            <person name="Mategko J."/>
            <person name="Reyes D."/>
            <person name="Friedrich A."/>
            <person name="Han S."/>
            <person name="Martens-Habbena W."/>
            <person name="Neal-McKinney J."/>
            <person name="Janagama H.K."/>
            <person name="Nadala C."/>
            <person name="Samadpour M."/>
        </authorList>
    </citation>
    <scope>NUCLEOTIDE SEQUENCE [LARGE SCALE GENOMIC DNA]</scope>
    <source>
        <strain evidence="1 2">DSM 20462</strain>
    </source>
</reference>
<dbReference type="Proteomes" id="UP000036503">
    <property type="component" value="Unassembled WGS sequence"/>
</dbReference>
<gene>
    <name evidence="1" type="ORF">AB840_14640</name>
</gene>
<evidence type="ECO:0000313" key="1">
    <source>
        <dbReference type="EMBL" id="KMO85242.1"/>
    </source>
</evidence>
<dbReference type="RefSeq" id="WP_048515584.1">
    <property type="nucleotide sequence ID" value="NZ_FUXD01000075.1"/>
</dbReference>
<comment type="caution">
    <text evidence="1">The sequence shown here is derived from an EMBL/GenBank/DDBJ whole genome shotgun (WGS) entry which is preliminary data.</text>
</comment>
<dbReference type="AlphaFoldDB" id="A0A0J6WTZ1"/>
<sequence length="246" mass="29141">MDKIMLFQFSIFGDYSSISVSDWDKLKKMTKVFVDFDMMYNAKKEVSMEVNLQQGRSLKPKVIERPKYTSQDNSKIIDFFQDKINFIEKYIHGSNEEIKIPNFKEHVDEYLKKINEIYDINFKRLALNIEQAYYTDDSKEKNILKYINSQLTQYQDTKKLTGWRLAKRDNWENIEPSINIITSATEASSKQEWLNHKKDIVVMRYDINTDADNKDNLKNDVCSTFLDQAIKIYDNISQEVNNVLEC</sequence>
<proteinExistence type="predicted"/>
<dbReference type="PATRIC" id="fig|1122219.3.peg.3377"/>
<accession>A0A0J6WTZ1</accession>
<dbReference type="EMBL" id="LEKT01000085">
    <property type="protein sequence ID" value="KMO85242.1"/>
    <property type="molecule type" value="Genomic_DNA"/>
</dbReference>
<organism evidence="1 2">
    <name type="scientific">Megasphaera cerevisiae DSM 20462</name>
    <dbReference type="NCBI Taxonomy" id="1122219"/>
    <lineage>
        <taxon>Bacteria</taxon>
        <taxon>Bacillati</taxon>
        <taxon>Bacillota</taxon>
        <taxon>Negativicutes</taxon>
        <taxon>Veillonellales</taxon>
        <taxon>Veillonellaceae</taxon>
        <taxon>Megasphaera</taxon>
    </lineage>
</organism>
<name>A0A0J6WTZ1_9FIRM</name>
<evidence type="ECO:0000313" key="2">
    <source>
        <dbReference type="Proteomes" id="UP000036503"/>
    </source>
</evidence>
<dbReference type="InParanoid" id="A0A0J6WTZ1"/>
<protein>
    <submittedName>
        <fullName evidence="1">Uncharacterized protein</fullName>
    </submittedName>
</protein>
<keyword evidence="2" id="KW-1185">Reference proteome</keyword>